<comment type="function">
    <text evidence="5">Involved in formation and maintenance of cell shape.</text>
</comment>
<dbReference type="InterPro" id="IPR055342">
    <property type="entry name" value="MreC_beta-barrel_core"/>
</dbReference>
<dbReference type="Proteomes" id="UP000178724">
    <property type="component" value="Unassembled WGS sequence"/>
</dbReference>
<evidence type="ECO:0000256" key="2">
    <source>
        <dbReference type="ARBA" id="ARBA00013855"/>
    </source>
</evidence>
<comment type="caution">
    <text evidence="7">The sequence shown here is derived from an EMBL/GenBank/DDBJ whole genome shotgun (WGS) entry which is preliminary data.</text>
</comment>
<dbReference type="Gene3D" id="2.40.10.350">
    <property type="entry name" value="Rod shape-determining protein MreC, domain 2"/>
    <property type="match status" value="1"/>
</dbReference>
<dbReference type="AlphaFoldDB" id="A0A1F4PYV2"/>
<accession>A0A1F4PYV2</accession>
<dbReference type="PANTHER" id="PTHR34138">
    <property type="entry name" value="CELL SHAPE-DETERMINING PROTEIN MREC"/>
    <property type="match status" value="1"/>
</dbReference>
<dbReference type="EMBL" id="METM01000033">
    <property type="protein sequence ID" value="OGB88819.1"/>
    <property type="molecule type" value="Genomic_DNA"/>
</dbReference>
<protein>
    <recommendedName>
        <fullName evidence="2 5">Cell shape-determining protein MreC</fullName>
    </recommendedName>
    <alternativeName>
        <fullName evidence="4 5">Cell shape protein MreC</fullName>
    </alternativeName>
</protein>
<proteinExistence type="inferred from homology"/>
<evidence type="ECO:0000256" key="5">
    <source>
        <dbReference type="PIRNR" id="PIRNR038471"/>
    </source>
</evidence>
<evidence type="ECO:0000256" key="3">
    <source>
        <dbReference type="ARBA" id="ARBA00022960"/>
    </source>
</evidence>
<dbReference type="GO" id="GO:0005886">
    <property type="term" value="C:plasma membrane"/>
    <property type="evidence" value="ECO:0007669"/>
    <property type="project" value="TreeGrafter"/>
</dbReference>
<dbReference type="InterPro" id="IPR042177">
    <property type="entry name" value="Cell/Rod_1"/>
</dbReference>
<evidence type="ECO:0000259" key="6">
    <source>
        <dbReference type="Pfam" id="PF04085"/>
    </source>
</evidence>
<dbReference type="Gene3D" id="2.40.10.340">
    <property type="entry name" value="Rod shape-determining protein MreC, domain 1"/>
    <property type="match status" value="1"/>
</dbReference>
<evidence type="ECO:0000256" key="1">
    <source>
        <dbReference type="ARBA" id="ARBA00009369"/>
    </source>
</evidence>
<dbReference type="PIRSF" id="PIRSF038471">
    <property type="entry name" value="MreC"/>
    <property type="match status" value="1"/>
</dbReference>
<name>A0A1F4PYV2_UNCSA</name>
<keyword evidence="3 5" id="KW-0133">Cell shape</keyword>
<evidence type="ECO:0000313" key="7">
    <source>
        <dbReference type="EMBL" id="OGB88819.1"/>
    </source>
</evidence>
<dbReference type="InterPro" id="IPR042175">
    <property type="entry name" value="Cell/Rod_MreC_2"/>
</dbReference>
<dbReference type="Pfam" id="PF04085">
    <property type="entry name" value="MreC"/>
    <property type="match status" value="1"/>
</dbReference>
<sequence length="270" mass="29348">MTKQPAFRQKRSYTFPAVVITLALIAAFVVPPQMGFVRSTVAAAIYPLQWSIAVVYRGAVTFPQTVINLGNLARENSELKEKLNSAQPELVRFSELKIENDRLRELLGFQNRGRYKMKLLPAQVIGRGASPAQALLVINRGTGSGVAVDRPVIVAAGLVGKIVEVSRFSSKVMLLTDPLSSVAAADQRSRDFGIAEGRAPDRLRLKYMSANGEVAVGDIIVTSNVSDLFPPGLPVGVVIKAVKNETDLFYEVELKPSADLSKLEEVMIVL</sequence>
<evidence type="ECO:0000256" key="4">
    <source>
        <dbReference type="ARBA" id="ARBA00032089"/>
    </source>
</evidence>
<feature type="domain" description="Rod shape-determining protein MreC beta-barrel core" evidence="6">
    <location>
        <begin position="124"/>
        <end position="269"/>
    </location>
</feature>
<dbReference type="GO" id="GO:0008360">
    <property type="term" value="P:regulation of cell shape"/>
    <property type="evidence" value="ECO:0007669"/>
    <property type="project" value="UniProtKB-KW"/>
</dbReference>
<dbReference type="InterPro" id="IPR007221">
    <property type="entry name" value="MreC"/>
</dbReference>
<dbReference type="PANTHER" id="PTHR34138:SF1">
    <property type="entry name" value="CELL SHAPE-DETERMINING PROTEIN MREC"/>
    <property type="match status" value="1"/>
</dbReference>
<dbReference type="NCBIfam" id="TIGR00219">
    <property type="entry name" value="mreC"/>
    <property type="match status" value="1"/>
</dbReference>
<organism evidence="7 8">
    <name type="scientific">candidate division WOR-1 bacterium RIFCSPHIGHO2_01_FULL_53_15</name>
    <dbReference type="NCBI Taxonomy" id="1802564"/>
    <lineage>
        <taxon>Bacteria</taxon>
        <taxon>Bacillati</taxon>
        <taxon>Saganbacteria</taxon>
    </lineage>
</organism>
<evidence type="ECO:0000313" key="8">
    <source>
        <dbReference type="Proteomes" id="UP000178724"/>
    </source>
</evidence>
<gene>
    <name evidence="7" type="ORF">A2625_02100</name>
</gene>
<comment type="similarity">
    <text evidence="1 5">Belongs to the MreC family.</text>
</comment>
<reference evidence="7 8" key="1">
    <citation type="journal article" date="2016" name="Nat. Commun.">
        <title>Thousands of microbial genomes shed light on interconnected biogeochemical processes in an aquifer system.</title>
        <authorList>
            <person name="Anantharaman K."/>
            <person name="Brown C.T."/>
            <person name="Hug L.A."/>
            <person name="Sharon I."/>
            <person name="Castelle C.J."/>
            <person name="Probst A.J."/>
            <person name="Thomas B.C."/>
            <person name="Singh A."/>
            <person name="Wilkins M.J."/>
            <person name="Karaoz U."/>
            <person name="Brodie E.L."/>
            <person name="Williams K.H."/>
            <person name="Hubbard S.S."/>
            <person name="Banfield J.F."/>
        </authorList>
    </citation>
    <scope>NUCLEOTIDE SEQUENCE [LARGE SCALE GENOMIC DNA]</scope>
</reference>